<dbReference type="AlphaFoldDB" id="A0A202EE31"/>
<sequence>MLAALGTAMGVTAGCVDDLNGDTGNKDDAADTVAGHFDTGPERPECEVNSETIEVQRGDETREADTAATIPYPDPPTAGSEDDVLEYVEEFDHAYVTQSILCDRSQSGDVLRIGYSVDTREQFGREGIDHVFVSRAAGATHGIDDGGGEWVADLGFTGVVYAIDDTGLARTESDTVDSPDVEDIAADAPDPLEDGELVAAFE</sequence>
<dbReference type="Proteomes" id="UP000196084">
    <property type="component" value="Unassembled WGS sequence"/>
</dbReference>
<gene>
    <name evidence="2" type="ORF">B2G88_00355</name>
</gene>
<organism evidence="2 3">
    <name type="scientific">Natronolimnobius baerhuensis</name>
    <dbReference type="NCBI Taxonomy" id="253108"/>
    <lineage>
        <taxon>Archaea</taxon>
        <taxon>Methanobacteriati</taxon>
        <taxon>Methanobacteriota</taxon>
        <taxon>Stenosarchaea group</taxon>
        <taxon>Halobacteria</taxon>
        <taxon>Halobacteriales</taxon>
        <taxon>Natrialbaceae</taxon>
        <taxon>Natronolimnobius</taxon>
    </lineage>
</organism>
<name>A0A202EE31_9EURY</name>
<dbReference type="EMBL" id="MWPH01000001">
    <property type="protein sequence ID" value="OVE86380.1"/>
    <property type="molecule type" value="Genomic_DNA"/>
</dbReference>
<protein>
    <submittedName>
        <fullName evidence="2">Uncharacterized protein</fullName>
    </submittedName>
</protein>
<keyword evidence="3" id="KW-1185">Reference proteome</keyword>
<evidence type="ECO:0000313" key="3">
    <source>
        <dbReference type="Proteomes" id="UP000196084"/>
    </source>
</evidence>
<evidence type="ECO:0000313" key="2">
    <source>
        <dbReference type="EMBL" id="OVE86380.1"/>
    </source>
</evidence>
<reference evidence="2 3" key="1">
    <citation type="submission" date="2017-02" db="EMBL/GenBank/DDBJ databases">
        <title>Natronthermophilus aegyptiacus gen. nov.,sp. nov., an aerobic, extremely halophilic alkalithermophilic archaeon isolated from the athalassohaline Wadi An Natrun, Egypt.</title>
        <authorList>
            <person name="Zhao B."/>
        </authorList>
    </citation>
    <scope>NUCLEOTIDE SEQUENCE [LARGE SCALE GENOMIC DNA]</scope>
    <source>
        <strain evidence="2 3">CGMCC 1.3597</strain>
    </source>
</reference>
<evidence type="ECO:0000256" key="1">
    <source>
        <dbReference type="SAM" id="MobiDB-lite"/>
    </source>
</evidence>
<accession>A0A202EE31</accession>
<proteinExistence type="predicted"/>
<feature type="region of interest" description="Disordered" evidence="1">
    <location>
        <begin position="58"/>
        <end position="78"/>
    </location>
</feature>
<feature type="region of interest" description="Disordered" evidence="1">
    <location>
        <begin position="26"/>
        <end position="45"/>
    </location>
</feature>
<comment type="caution">
    <text evidence="2">The sequence shown here is derived from an EMBL/GenBank/DDBJ whole genome shotgun (WGS) entry which is preliminary data.</text>
</comment>